<keyword evidence="5 8" id="KW-0240">DNA-directed RNA polymerase</keyword>
<keyword evidence="1 6" id="KW-0479">Metal-binding</keyword>
<evidence type="ECO:0000313" key="10">
    <source>
        <dbReference type="EMBL" id="KAK6918173.1"/>
    </source>
</evidence>
<dbReference type="GO" id="GO:0003676">
    <property type="term" value="F:nucleic acid binding"/>
    <property type="evidence" value="ECO:0007669"/>
    <property type="project" value="InterPro"/>
</dbReference>
<evidence type="ECO:0000256" key="6">
    <source>
        <dbReference type="PIRSR" id="PIRSR005586-1"/>
    </source>
</evidence>
<protein>
    <recommendedName>
        <fullName evidence="5">DNA-directed RNA polymerase subunit</fullName>
    </recommendedName>
</protein>
<evidence type="ECO:0000256" key="5">
    <source>
        <dbReference type="PIRNR" id="PIRNR005586"/>
    </source>
</evidence>
<keyword evidence="11" id="KW-1185">Reference proteome</keyword>
<keyword evidence="5" id="KW-0539">Nucleus</keyword>
<keyword evidence="2 7" id="KW-0863">Zinc-finger</keyword>
<gene>
    <name evidence="10" type="ORF">RJ641_016595</name>
</gene>
<evidence type="ECO:0000256" key="3">
    <source>
        <dbReference type="ARBA" id="ARBA00022833"/>
    </source>
</evidence>
<dbReference type="SMART" id="SM00440">
    <property type="entry name" value="ZnF_C2C2"/>
    <property type="match status" value="1"/>
</dbReference>
<dbReference type="InterPro" id="IPR001529">
    <property type="entry name" value="Zn_ribbon_RPB9"/>
</dbReference>
<feature type="binding site" evidence="6">
    <location>
        <position position="29"/>
    </location>
    <ligand>
        <name>Zn(2+)</name>
        <dbReference type="ChEBI" id="CHEBI:29105"/>
        <label>1</label>
    </ligand>
</feature>
<feature type="binding site" evidence="6">
    <location>
        <position position="26"/>
    </location>
    <ligand>
        <name>Zn(2+)</name>
        <dbReference type="ChEBI" id="CHEBI:29105"/>
        <label>1</label>
    </ligand>
</feature>
<dbReference type="InterPro" id="IPR019761">
    <property type="entry name" value="DNA-dir_RNA_pol-M_15_CS"/>
</dbReference>
<dbReference type="Pfam" id="PF01096">
    <property type="entry name" value="Zn_ribbon_TFIIS"/>
    <property type="match status" value="1"/>
</dbReference>
<feature type="binding site" evidence="6">
    <location>
        <position position="7"/>
    </location>
    <ligand>
        <name>Zn(2+)</name>
        <dbReference type="ChEBI" id="CHEBI:29105"/>
        <label>1</label>
    </ligand>
</feature>
<dbReference type="PROSITE" id="PS51133">
    <property type="entry name" value="ZF_TFIIS_2"/>
    <property type="match status" value="1"/>
</dbReference>
<proteinExistence type="inferred from homology"/>
<dbReference type="GO" id="GO:0005666">
    <property type="term" value="C:RNA polymerase III complex"/>
    <property type="evidence" value="ECO:0007669"/>
    <property type="project" value="TreeGrafter"/>
</dbReference>
<feature type="binding site" evidence="6">
    <location>
        <position position="104"/>
    </location>
    <ligand>
        <name>Zn(2+)</name>
        <dbReference type="ChEBI" id="CHEBI:29105"/>
        <label>2</label>
    </ligand>
</feature>
<evidence type="ECO:0000256" key="4">
    <source>
        <dbReference type="ARBA" id="ARBA00023163"/>
    </source>
</evidence>
<dbReference type="PANTHER" id="PTHR11239">
    <property type="entry name" value="DNA-DIRECTED RNA POLYMERASE"/>
    <property type="match status" value="1"/>
</dbReference>
<evidence type="ECO:0000256" key="2">
    <source>
        <dbReference type="ARBA" id="ARBA00022771"/>
    </source>
</evidence>
<comment type="similarity">
    <text evidence="5 8">Belongs to the archaeal rpoM/eukaryotic RPA12/RPB9/RPC11 RNA polymerase family.</text>
</comment>
<dbReference type="EMBL" id="JBAMMX010000022">
    <property type="protein sequence ID" value="KAK6918173.1"/>
    <property type="molecule type" value="Genomic_DNA"/>
</dbReference>
<dbReference type="SUPFAM" id="SSF57783">
    <property type="entry name" value="Zinc beta-ribbon"/>
    <property type="match status" value="1"/>
</dbReference>
<dbReference type="InterPro" id="IPR012164">
    <property type="entry name" value="Rpa12/Rpb9/Rpc10/TFS"/>
</dbReference>
<feature type="zinc finger region" description="C4-type" evidence="7">
    <location>
        <begin position="4"/>
        <end position="29"/>
    </location>
</feature>
<accession>A0AAN8UJV5</accession>
<dbReference type="GO" id="GO:0008270">
    <property type="term" value="F:zinc ion binding"/>
    <property type="evidence" value="ECO:0007669"/>
    <property type="project" value="UniProtKB-KW"/>
</dbReference>
<dbReference type="GO" id="GO:0006386">
    <property type="term" value="P:termination of RNA polymerase III transcription"/>
    <property type="evidence" value="ECO:0007669"/>
    <property type="project" value="TreeGrafter"/>
</dbReference>
<feature type="domain" description="TFIIS-type" evidence="9">
    <location>
        <begin position="67"/>
        <end position="109"/>
    </location>
</feature>
<comment type="subcellular location">
    <subcellularLocation>
        <location evidence="5">Nucleus</location>
    </subcellularLocation>
</comment>
<keyword evidence="4 5" id="KW-0804">Transcription</keyword>
<dbReference type="AlphaFoldDB" id="A0AAN8UJV5"/>
<dbReference type="Proteomes" id="UP001370490">
    <property type="component" value="Unassembled WGS sequence"/>
</dbReference>
<dbReference type="PIRSF" id="PIRSF005586">
    <property type="entry name" value="RNApol_RpoM"/>
    <property type="match status" value="1"/>
</dbReference>
<evidence type="ECO:0000256" key="1">
    <source>
        <dbReference type="ARBA" id="ARBA00022723"/>
    </source>
</evidence>
<keyword evidence="3 6" id="KW-0862">Zinc</keyword>
<evidence type="ECO:0000259" key="9">
    <source>
        <dbReference type="PROSITE" id="PS51133"/>
    </source>
</evidence>
<evidence type="ECO:0000256" key="8">
    <source>
        <dbReference type="RuleBase" id="RU003474"/>
    </source>
</evidence>
<evidence type="ECO:0000313" key="11">
    <source>
        <dbReference type="Proteomes" id="UP001370490"/>
    </source>
</evidence>
<organism evidence="10 11">
    <name type="scientific">Dillenia turbinata</name>
    <dbReference type="NCBI Taxonomy" id="194707"/>
    <lineage>
        <taxon>Eukaryota</taxon>
        <taxon>Viridiplantae</taxon>
        <taxon>Streptophyta</taxon>
        <taxon>Embryophyta</taxon>
        <taxon>Tracheophyta</taxon>
        <taxon>Spermatophyta</taxon>
        <taxon>Magnoliopsida</taxon>
        <taxon>eudicotyledons</taxon>
        <taxon>Gunneridae</taxon>
        <taxon>Pentapetalae</taxon>
        <taxon>Dilleniales</taxon>
        <taxon>Dilleniaceae</taxon>
        <taxon>Dillenia</taxon>
    </lineage>
</organism>
<dbReference type="PANTHER" id="PTHR11239:SF12">
    <property type="entry name" value="DNA-DIRECTED RNA POLYMERASE III SUBUNIT RPC10"/>
    <property type="match status" value="1"/>
</dbReference>
<name>A0AAN8UJV5_9MAGN</name>
<dbReference type="InterPro" id="IPR001222">
    <property type="entry name" value="Znf_TFIIS"/>
</dbReference>
<evidence type="ECO:0000256" key="7">
    <source>
        <dbReference type="PIRSR" id="PIRSR005586-2"/>
    </source>
</evidence>
<dbReference type="SMART" id="SM00661">
    <property type="entry name" value="RPOL9"/>
    <property type="match status" value="1"/>
</dbReference>
<dbReference type="Gene3D" id="2.20.25.10">
    <property type="match status" value="1"/>
</dbReference>
<sequence length="111" mass="12719">MEFCPTCGNFLQYELPHMGRPARFFCPTCPYVCQIEAKVKIKKKQRLVKKEASLVIPEKDTENMPKIDVPCPNCSHGKAAFQQHQIRKADEGPTTFYKCLNEKCGHQWSGD</sequence>
<feature type="binding site" evidence="6">
    <location>
        <position position="74"/>
    </location>
    <ligand>
        <name>Zn(2+)</name>
        <dbReference type="ChEBI" id="CHEBI:29105"/>
        <label>2</label>
    </ligand>
</feature>
<feature type="binding site" evidence="6">
    <location>
        <position position="71"/>
    </location>
    <ligand>
        <name>Zn(2+)</name>
        <dbReference type="ChEBI" id="CHEBI:29105"/>
        <label>2</label>
    </ligand>
</feature>
<dbReference type="GO" id="GO:0003899">
    <property type="term" value="F:DNA-directed RNA polymerase activity"/>
    <property type="evidence" value="ECO:0007669"/>
    <property type="project" value="InterPro"/>
</dbReference>
<feature type="binding site" evidence="6">
    <location>
        <position position="99"/>
    </location>
    <ligand>
        <name>Zn(2+)</name>
        <dbReference type="ChEBI" id="CHEBI:29105"/>
        <label>2</label>
    </ligand>
</feature>
<comment type="caution">
    <text evidence="10">The sequence shown here is derived from an EMBL/GenBank/DDBJ whole genome shotgun (WGS) entry which is preliminary data.</text>
</comment>
<feature type="binding site" evidence="6">
    <location>
        <position position="4"/>
    </location>
    <ligand>
        <name>Zn(2+)</name>
        <dbReference type="ChEBI" id="CHEBI:29105"/>
        <label>1</label>
    </ligand>
</feature>
<reference evidence="10 11" key="1">
    <citation type="submission" date="2023-12" db="EMBL/GenBank/DDBJ databases">
        <title>A high-quality genome assembly for Dillenia turbinata (Dilleniales).</title>
        <authorList>
            <person name="Chanderbali A."/>
        </authorList>
    </citation>
    <scope>NUCLEOTIDE SEQUENCE [LARGE SCALE GENOMIC DNA]</scope>
    <source>
        <strain evidence="10">LSX21</strain>
        <tissue evidence="10">Leaf</tissue>
    </source>
</reference>
<comment type="function">
    <text evidence="5">DNA-dependent RNA polymerase catalyzes the transcription of DNA into RNA using the four ribonucleoside triphosphates as substrates.</text>
</comment>
<dbReference type="PROSITE" id="PS01030">
    <property type="entry name" value="RNA_POL_M_15KD"/>
    <property type="match status" value="1"/>
</dbReference>